<dbReference type="RefSeq" id="XP_056039232.1">
    <property type="nucleotide sequence ID" value="XM_056183002.1"/>
</dbReference>
<protein>
    <submittedName>
        <fullName evidence="1">Gamma tubulin complex GCP6 subunit Alp16</fullName>
    </submittedName>
</protein>
<name>A0AAF0AZ09_9SCHI</name>
<organism evidence="1 2">
    <name type="scientific">Schizosaccharomyces osmophilus</name>
    <dbReference type="NCBI Taxonomy" id="2545709"/>
    <lineage>
        <taxon>Eukaryota</taxon>
        <taxon>Fungi</taxon>
        <taxon>Dikarya</taxon>
        <taxon>Ascomycota</taxon>
        <taxon>Taphrinomycotina</taxon>
        <taxon>Schizosaccharomycetes</taxon>
        <taxon>Schizosaccharomycetales</taxon>
        <taxon>Schizosaccharomycetaceae</taxon>
        <taxon>Schizosaccharomyces</taxon>
    </lineage>
</organism>
<dbReference type="GeneID" id="80877691"/>
<evidence type="ECO:0000313" key="2">
    <source>
        <dbReference type="Proteomes" id="UP001212411"/>
    </source>
</evidence>
<proteinExistence type="predicted"/>
<evidence type="ECO:0000313" key="1">
    <source>
        <dbReference type="EMBL" id="WBW74989.1"/>
    </source>
</evidence>
<dbReference type="Proteomes" id="UP001212411">
    <property type="component" value="Chromosome 3"/>
</dbReference>
<gene>
    <name evidence="1" type="primary">alp16</name>
    <name evidence="1" type="ORF">SOMG_04215</name>
</gene>
<reference evidence="1 2" key="1">
    <citation type="journal article" date="2023" name="G3 (Bethesda)">
        <title>A high-quality reference genome for the fission yeast Schizosaccharomyces osmophilus.</title>
        <authorList>
            <person name="Jia G.S."/>
            <person name="Zhang W.C."/>
            <person name="Liang Y."/>
            <person name="Liu X.H."/>
            <person name="Rhind N."/>
            <person name="Pidoux A."/>
            <person name="Brysch-Herzberg M."/>
            <person name="Du L.L."/>
        </authorList>
    </citation>
    <scope>NUCLEOTIDE SEQUENCE [LARGE SCALE GENOMIC DNA]</scope>
    <source>
        <strain evidence="1 2">CBS 15793</strain>
    </source>
</reference>
<keyword evidence="2" id="KW-1185">Reference proteome</keyword>
<dbReference type="AlphaFoldDB" id="A0AAF0AZ09"/>
<sequence length="741" mass="84864">MNVGRKSDLFPFETCTRLPLPSLEPTLLRELGVLNENESAKRKYYDLSAGLEEFSSAKDNTLLGKDVFLSVSTTSGLIDYKDETVNEDVAGSHFLESVADRKRIKSQSPDLDSASYNQNALIDSNVLGCYSNWEGTNFLSKEAKTPFFSECPPFIYDAFLHEDGSPDVPVQQISSQQVYISLCALVQGFETFLFFWDNEDATFCVSNLVSMSGTSQLSFTSFTTKFVSFGTLIRNSIKKIKNPVSIGQFYLFNFCANGITQYRNELQAWLYDTHSPTCGPLSLLTYIRRFDPLFHMLEYVLHIPPARQDTISIMNALYDYTNMCQNTKNYPIALECFAYCSDPFFLKLNAALDFTVTNKRIQNFVHTFPNFFPSELTLLLAEFLDSFTIIQDYPVFFEALRPKLATSLKVGFSLSENFLYPRPKAASLDLSDDEYSKEKRNVNEEENFEVLLEKMNMTPNIDDEVPDLHFVEGPEGTLPLSLVMQLCIYNPIQDYILVLMRALYQSLFTQCFASQVLSLLQNICCFQSPAFVDEIMCFIRDDFFGLDDPYSLEHAFVAFASSSKQCTFHEVERLGLNEFASSNIHMLLHYHEGEIRPKTFGALGLKCKISGPLQMLFPKEILDLYSKIFSMVSLFFEHKASIEYEFQQSRRLWEKKVRIEKWLFYQNMKSKIFDLIHVVIPEAISSFTDSFLSLSSFSSDRPISLFSSEINEKHKQSLMLLMQEIEANNPFLDEGKETMAE</sequence>
<dbReference type="EMBL" id="CP115613">
    <property type="protein sequence ID" value="WBW74989.1"/>
    <property type="molecule type" value="Genomic_DNA"/>
</dbReference>
<dbReference type="KEGG" id="som:SOMG_04215"/>
<accession>A0AAF0AZ09</accession>